<protein>
    <submittedName>
        <fullName evidence="2">Uncharacterized protein</fullName>
    </submittedName>
</protein>
<name>A0A1Y2HU34_9FUNG</name>
<evidence type="ECO:0000256" key="1">
    <source>
        <dbReference type="SAM" id="MobiDB-lite"/>
    </source>
</evidence>
<reference evidence="2 3" key="1">
    <citation type="submission" date="2016-07" db="EMBL/GenBank/DDBJ databases">
        <title>Pervasive Adenine N6-methylation of Active Genes in Fungi.</title>
        <authorList>
            <consortium name="DOE Joint Genome Institute"/>
            <person name="Mondo S.J."/>
            <person name="Dannebaum R.O."/>
            <person name="Kuo R.C."/>
            <person name="Labutti K."/>
            <person name="Haridas S."/>
            <person name="Kuo A."/>
            <person name="Salamov A."/>
            <person name="Ahrendt S.R."/>
            <person name="Lipzen A."/>
            <person name="Sullivan W."/>
            <person name="Andreopoulos W.B."/>
            <person name="Clum A."/>
            <person name="Lindquist E."/>
            <person name="Daum C."/>
            <person name="Ramamoorthy G.K."/>
            <person name="Gryganskyi A."/>
            <person name="Culley D."/>
            <person name="Magnuson J.K."/>
            <person name="James T.Y."/>
            <person name="O'Malley M.A."/>
            <person name="Stajich J.E."/>
            <person name="Spatafora J.W."/>
            <person name="Visel A."/>
            <person name="Grigoriev I.V."/>
        </authorList>
    </citation>
    <scope>NUCLEOTIDE SEQUENCE [LARGE SCALE GENOMIC DNA]</scope>
    <source>
        <strain evidence="2 3">PL171</strain>
    </source>
</reference>
<dbReference type="AlphaFoldDB" id="A0A1Y2HU34"/>
<proteinExistence type="predicted"/>
<accession>A0A1Y2HU34</accession>
<comment type="caution">
    <text evidence="2">The sequence shown here is derived from an EMBL/GenBank/DDBJ whole genome shotgun (WGS) entry which is preliminary data.</text>
</comment>
<feature type="region of interest" description="Disordered" evidence="1">
    <location>
        <begin position="113"/>
        <end position="136"/>
    </location>
</feature>
<dbReference type="EMBL" id="MCFL01000013">
    <property type="protein sequence ID" value="ORZ37291.1"/>
    <property type="molecule type" value="Genomic_DNA"/>
</dbReference>
<gene>
    <name evidence="2" type="ORF">BCR44DRAFT_1043225</name>
</gene>
<feature type="compositionally biased region" description="Polar residues" evidence="1">
    <location>
        <begin position="113"/>
        <end position="128"/>
    </location>
</feature>
<organism evidence="2 3">
    <name type="scientific">Catenaria anguillulae PL171</name>
    <dbReference type="NCBI Taxonomy" id="765915"/>
    <lineage>
        <taxon>Eukaryota</taxon>
        <taxon>Fungi</taxon>
        <taxon>Fungi incertae sedis</taxon>
        <taxon>Blastocladiomycota</taxon>
        <taxon>Blastocladiomycetes</taxon>
        <taxon>Blastocladiales</taxon>
        <taxon>Catenariaceae</taxon>
        <taxon>Catenaria</taxon>
    </lineage>
</organism>
<keyword evidence="3" id="KW-1185">Reference proteome</keyword>
<dbReference type="Proteomes" id="UP000193411">
    <property type="component" value="Unassembled WGS sequence"/>
</dbReference>
<evidence type="ECO:0000313" key="3">
    <source>
        <dbReference type="Proteomes" id="UP000193411"/>
    </source>
</evidence>
<sequence>MDDLASVCDCQVSRAKQRFEMVNSVPKLASNPTSNQPQLTSGRIPIVKPGLHGQVLALNDAFPVPGLNEKWRKVEPRLLAYTKPLVNGKESRRTSLCACCMRWYSRSAMVRWNSPSDRSSPHTSQPSVSDADEDAGGEWAAASVLRVAC</sequence>
<evidence type="ECO:0000313" key="2">
    <source>
        <dbReference type="EMBL" id="ORZ37291.1"/>
    </source>
</evidence>